<gene>
    <name evidence="2" type="ORF">HMPREF9194_01169</name>
</gene>
<sequence length="511" mass="57496">MVHLEPAHDAFTFTCTAGGRYLHSAYNPRREAQQFVSSLTCDFNPFCLVVLGPCLSYCLPFLRARFPAIPLYAIQYDECFLPDFSADFTNAMQTACEKSSWDGVFFCGNESGVLSETLFSALGDRQVFGAFFIAWKPAEQVFENKSRLAWEAVKLLLQKSRDVLATHSFFSRRWLKNSVKFCAYLCRPCTIEAGNQPILVAASGPSLAPSLPFIQKHRASFFVIAVSSALNVLVHNEIYPDMLITTDGGFYARYHVRILKKLHDRGIDIPIAAPAESNIDPFLLENLPVLPLRYGDGIESLLFDFCGIKAARAVRNGSVSGTAADFALSISSSPVFFCGLDLAPSRGFQHAQPNVLEQNDSRSDNRLKPLSSRLYASSHSPLGIYRRWFSAQGKKFSGRVFRLSDKPYKAPLGSIRDILWTELDEALIENGKNAKKGAVRCLPQRDKGENKKAVFSFLTEQMERRANENLWYENCALIDYLSALKYPKNEKFMHKCRDSLLHTFDELFKLL</sequence>
<evidence type="ECO:0000313" key="2">
    <source>
        <dbReference type="EMBL" id="EPF30844.1"/>
    </source>
</evidence>
<keyword evidence="3" id="KW-1185">Reference proteome</keyword>
<dbReference type="PANTHER" id="PTHR41786">
    <property type="entry name" value="MOTILITY ACCESSORY FACTOR MAF"/>
    <property type="match status" value="1"/>
</dbReference>
<dbReference type="EMBL" id="ATFF01000006">
    <property type="protein sequence ID" value="EPF30844.1"/>
    <property type="molecule type" value="Genomic_DNA"/>
</dbReference>
<evidence type="ECO:0000259" key="1">
    <source>
        <dbReference type="Pfam" id="PF01973"/>
    </source>
</evidence>
<proteinExistence type="predicted"/>
<reference evidence="2 3" key="1">
    <citation type="submission" date="2013-04" db="EMBL/GenBank/DDBJ databases">
        <title>The Genome Sequence of Treponema maltophilum ATCC 51939.</title>
        <authorList>
            <consortium name="The Broad Institute Genomics Platform"/>
            <person name="Earl A."/>
            <person name="Ward D."/>
            <person name="Feldgarden M."/>
            <person name="Gevers D."/>
            <person name="Leonetti C."/>
            <person name="Blanton J.M."/>
            <person name="Dewhirst F.E."/>
            <person name="Izard J."/>
            <person name="Walker B."/>
            <person name="Young S."/>
            <person name="Zeng Q."/>
            <person name="Gargeya S."/>
            <person name="Fitzgerald M."/>
            <person name="Haas B."/>
            <person name="Abouelleil A."/>
            <person name="Allen A.W."/>
            <person name="Alvarado L."/>
            <person name="Arachchi H.M."/>
            <person name="Berlin A.M."/>
            <person name="Chapman S.B."/>
            <person name="Gainer-Dewar J."/>
            <person name="Goldberg J."/>
            <person name="Griggs A."/>
            <person name="Gujja S."/>
            <person name="Hansen M."/>
            <person name="Howarth C."/>
            <person name="Imamovic A."/>
            <person name="Ireland A."/>
            <person name="Larimer J."/>
            <person name="McCowan C."/>
            <person name="Murphy C."/>
            <person name="Pearson M."/>
            <person name="Poon T.W."/>
            <person name="Priest M."/>
            <person name="Roberts A."/>
            <person name="Saif S."/>
            <person name="Shea T."/>
            <person name="Sisk P."/>
            <person name="Sykes S."/>
            <person name="Wortman J."/>
            <person name="Nusbaum C."/>
            <person name="Birren B."/>
        </authorList>
    </citation>
    <scope>NUCLEOTIDE SEQUENCE [LARGE SCALE GENOMIC DNA]</scope>
    <source>
        <strain evidence="2 3">ATCC 51939</strain>
    </source>
</reference>
<dbReference type="RefSeq" id="WP_016525455.1">
    <property type="nucleotide sequence ID" value="NZ_KE332518.1"/>
</dbReference>
<dbReference type="AlphaFoldDB" id="S3L232"/>
<comment type="caution">
    <text evidence="2">The sequence shown here is derived from an EMBL/GenBank/DDBJ whole genome shotgun (WGS) entry which is preliminary data.</text>
</comment>
<organism evidence="2 3">
    <name type="scientific">Treponema maltophilum ATCC 51939</name>
    <dbReference type="NCBI Taxonomy" id="1125699"/>
    <lineage>
        <taxon>Bacteria</taxon>
        <taxon>Pseudomonadati</taxon>
        <taxon>Spirochaetota</taxon>
        <taxon>Spirochaetia</taxon>
        <taxon>Spirochaetales</taxon>
        <taxon>Treponemataceae</taxon>
        <taxon>Treponema</taxon>
    </lineage>
</organism>
<name>S3L232_TREMA</name>
<dbReference type="OrthoDB" id="304932at2"/>
<dbReference type="HOGENOM" id="CLU_037954_0_0_12"/>
<dbReference type="InterPro" id="IPR002826">
    <property type="entry name" value="MptE-like"/>
</dbReference>
<dbReference type="PATRIC" id="fig|1125699.3.peg.1190"/>
<dbReference type="eggNOG" id="COG2604">
    <property type="taxonomic scope" value="Bacteria"/>
</dbReference>
<dbReference type="STRING" id="1125699.HMPREF9194_01169"/>
<feature type="domain" description="6-hydroxymethylpterin diphosphokinase MptE-like" evidence="1">
    <location>
        <begin position="194"/>
        <end position="344"/>
    </location>
</feature>
<dbReference type="Proteomes" id="UP000014541">
    <property type="component" value="Unassembled WGS sequence"/>
</dbReference>
<dbReference type="Pfam" id="PF01973">
    <property type="entry name" value="MptE-like"/>
    <property type="match status" value="1"/>
</dbReference>
<protein>
    <recommendedName>
        <fullName evidence="1">6-hydroxymethylpterin diphosphokinase MptE-like domain-containing protein</fullName>
    </recommendedName>
</protein>
<evidence type="ECO:0000313" key="3">
    <source>
        <dbReference type="Proteomes" id="UP000014541"/>
    </source>
</evidence>
<dbReference type="PANTHER" id="PTHR41786:SF1">
    <property type="entry name" value="6-HYDROXYMETHYLPTERIN DIPHOSPHOKINASE MPTE-LIKE DOMAIN-CONTAINING PROTEIN"/>
    <property type="match status" value="1"/>
</dbReference>
<accession>S3L232</accession>